<dbReference type="PANTHER" id="PTHR46698">
    <property type="entry name" value="CROSSVEINLESS 2"/>
    <property type="match status" value="1"/>
</dbReference>
<keyword evidence="2" id="KW-0964">Secreted</keyword>
<organism evidence="6 7">
    <name type="scientific">Henosepilachna vigintioctopunctata</name>
    <dbReference type="NCBI Taxonomy" id="420089"/>
    <lineage>
        <taxon>Eukaryota</taxon>
        <taxon>Metazoa</taxon>
        <taxon>Ecdysozoa</taxon>
        <taxon>Arthropoda</taxon>
        <taxon>Hexapoda</taxon>
        <taxon>Insecta</taxon>
        <taxon>Pterygota</taxon>
        <taxon>Neoptera</taxon>
        <taxon>Endopterygota</taxon>
        <taxon>Coleoptera</taxon>
        <taxon>Polyphaga</taxon>
        <taxon>Cucujiformia</taxon>
        <taxon>Coccinelloidea</taxon>
        <taxon>Coccinellidae</taxon>
        <taxon>Epilachninae</taxon>
        <taxon>Epilachnini</taxon>
        <taxon>Henosepilachna</taxon>
    </lineage>
</organism>
<dbReference type="PROSITE" id="PS51233">
    <property type="entry name" value="VWFD"/>
    <property type="match status" value="1"/>
</dbReference>
<dbReference type="SMART" id="SM00216">
    <property type="entry name" value="VWD"/>
    <property type="match status" value="1"/>
</dbReference>
<evidence type="ECO:0000256" key="2">
    <source>
        <dbReference type="ARBA" id="ARBA00022525"/>
    </source>
</evidence>
<dbReference type="SMART" id="SM00214">
    <property type="entry name" value="VWC"/>
    <property type="match status" value="4"/>
</dbReference>
<dbReference type="Proteomes" id="UP001431783">
    <property type="component" value="Unassembled WGS sequence"/>
</dbReference>
<feature type="domain" description="VWFD" evidence="5">
    <location>
        <begin position="333"/>
        <end position="515"/>
    </location>
</feature>
<name>A0AAW1U8E2_9CUCU</name>
<dbReference type="InterPro" id="IPR016102">
    <property type="entry name" value="Succinyl-CoA_synth-like"/>
</dbReference>
<dbReference type="PROSITE" id="PS01208">
    <property type="entry name" value="VWFC_1"/>
    <property type="match status" value="2"/>
</dbReference>
<feature type="domain" description="VWFC" evidence="4">
    <location>
        <begin position="132"/>
        <end position="192"/>
    </location>
</feature>
<keyword evidence="3" id="KW-0732">Signal</keyword>
<reference evidence="6 7" key="1">
    <citation type="submission" date="2023-03" db="EMBL/GenBank/DDBJ databases">
        <title>Genome insight into feeding habits of ladybird beetles.</title>
        <authorList>
            <person name="Li H.-S."/>
            <person name="Huang Y.-H."/>
            <person name="Pang H."/>
        </authorList>
    </citation>
    <scope>NUCLEOTIDE SEQUENCE [LARGE SCALE GENOMIC DNA]</scope>
    <source>
        <strain evidence="6">SYSU_2023b</strain>
        <tissue evidence="6">Whole body</tissue>
    </source>
</reference>
<accession>A0AAW1U8E2</accession>
<dbReference type="AlphaFoldDB" id="A0AAW1U8E2"/>
<feature type="domain" description="VWFC" evidence="4">
    <location>
        <begin position="268"/>
        <end position="329"/>
    </location>
</feature>
<dbReference type="Gene3D" id="3.40.50.261">
    <property type="entry name" value="Succinyl-CoA synthetase domains"/>
    <property type="match status" value="1"/>
</dbReference>
<dbReference type="InterPro" id="IPR001007">
    <property type="entry name" value="VWF_dom"/>
</dbReference>
<evidence type="ECO:0000256" key="1">
    <source>
        <dbReference type="ARBA" id="ARBA00004613"/>
    </source>
</evidence>
<evidence type="ECO:0008006" key="8">
    <source>
        <dbReference type="Google" id="ProtNLM"/>
    </source>
</evidence>
<dbReference type="PROSITE" id="PS50184">
    <property type="entry name" value="VWFC_2"/>
    <property type="match status" value="3"/>
</dbReference>
<sequence length="539" mass="60210">MDHAGAIISAGKDATIDKINALEKAGVIVTRSPAQMENELNGFVECRSDYNCQTGCHLLIAEKSRDGCCQMCKGCIYKGVRYRSHTDWTDPGDPCKELRCEAGVITESDVQCYTPCSNPLPPEPGKCCPTCPECKINGQIATDDRDVISDDPCVKCRCTNRGMLCRKKACPVLQCNKRYQLHPPGECCPRCYGTRSLMQPKNSCLLQTSLIQEGLMFNIDRCTDCICTNETSVCKRNACPVLDCSPELQKTVPGSCCKTCVVPEEFRSQCFYEGKVYEDGQSWRMDACRSCKCHKGMPSCAMIRCNVTLPCGPGTKLVHLPGECCKKCQEVDGVCMVYGDPHYKTFDGKLYTFHGTGKYQLAADCVNNTFSIRIANTNSKYLSRKTHHRFARTATKRIAIRYGNVRINLQQRLRIKFNGKIIKLPFKNDPRVKMEKIENNVEVTLSNGVKVFWSGKSFLEVSVPAAFKNKVCGMCGNFNSNAQDDLKMKKGKIVKDADIQYLGLLGAWDLEPIVLDRLGSRLTQFPVQFLDQNRTTVVI</sequence>
<evidence type="ECO:0000313" key="6">
    <source>
        <dbReference type="EMBL" id="KAK9876873.1"/>
    </source>
</evidence>
<keyword evidence="7" id="KW-1185">Reference proteome</keyword>
<dbReference type="InterPro" id="IPR001846">
    <property type="entry name" value="VWF_type-D"/>
</dbReference>
<dbReference type="Gene3D" id="2.10.70.10">
    <property type="entry name" value="Complement Module, domain 1"/>
    <property type="match status" value="1"/>
</dbReference>
<dbReference type="SMART" id="SM00215">
    <property type="entry name" value="VWC_out"/>
    <property type="match status" value="1"/>
</dbReference>
<dbReference type="InterPro" id="IPR052424">
    <property type="entry name" value="Kielin_Chordin-BMP_Reg"/>
</dbReference>
<evidence type="ECO:0000313" key="7">
    <source>
        <dbReference type="Proteomes" id="UP001431783"/>
    </source>
</evidence>
<dbReference type="GO" id="GO:0005576">
    <property type="term" value="C:extracellular region"/>
    <property type="evidence" value="ECO:0007669"/>
    <property type="project" value="UniProtKB-SubCell"/>
</dbReference>
<dbReference type="Pfam" id="PF00094">
    <property type="entry name" value="VWD"/>
    <property type="match status" value="1"/>
</dbReference>
<dbReference type="GO" id="GO:0036122">
    <property type="term" value="F:BMP binding"/>
    <property type="evidence" value="ECO:0007669"/>
    <property type="project" value="TreeGrafter"/>
</dbReference>
<comment type="subcellular location">
    <subcellularLocation>
        <location evidence="1">Secreted</location>
    </subcellularLocation>
</comment>
<dbReference type="Pfam" id="PF00093">
    <property type="entry name" value="VWC"/>
    <property type="match status" value="3"/>
</dbReference>
<dbReference type="EMBL" id="JARQZJ010000039">
    <property type="protein sequence ID" value="KAK9876873.1"/>
    <property type="molecule type" value="Genomic_DNA"/>
</dbReference>
<evidence type="ECO:0000259" key="5">
    <source>
        <dbReference type="PROSITE" id="PS51233"/>
    </source>
</evidence>
<evidence type="ECO:0000256" key="3">
    <source>
        <dbReference type="ARBA" id="ARBA00022729"/>
    </source>
</evidence>
<feature type="domain" description="VWFC" evidence="4">
    <location>
        <begin position="202"/>
        <end position="261"/>
    </location>
</feature>
<gene>
    <name evidence="6" type="ORF">WA026_015904</name>
</gene>
<dbReference type="PANTHER" id="PTHR46698:SF4">
    <property type="entry name" value="CROSSVEINLESS 2"/>
    <property type="match status" value="1"/>
</dbReference>
<protein>
    <recommendedName>
        <fullName evidence="8">BMP-binding endothelial regulator protein</fullName>
    </recommendedName>
</protein>
<dbReference type="Gene3D" id="6.20.200.20">
    <property type="match status" value="3"/>
</dbReference>
<evidence type="ECO:0000259" key="4">
    <source>
        <dbReference type="PROSITE" id="PS50184"/>
    </source>
</evidence>
<proteinExistence type="predicted"/>
<dbReference type="GO" id="GO:0030513">
    <property type="term" value="P:positive regulation of BMP signaling pathway"/>
    <property type="evidence" value="ECO:0007669"/>
    <property type="project" value="TreeGrafter"/>
</dbReference>
<comment type="caution">
    <text evidence="6">The sequence shown here is derived from an EMBL/GenBank/DDBJ whole genome shotgun (WGS) entry which is preliminary data.</text>
</comment>
<dbReference type="SUPFAM" id="SSF57603">
    <property type="entry name" value="FnI-like domain"/>
    <property type="match status" value="4"/>
</dbReference>